<feature type="domain" description="AB hydrolase-1" evidence="1">
    <location>
        <begin position="22"/>
        <end position="240"/>
    </location>
</feature>
<dbReference type="InterPro" id="IPR029058">
    <property type="entry name" value="AB_hydrolase_fold"/>
</dbReference>
<organism evidence="2 3">
    <name type="scientific">Brachybacterium equifaecis</name>
    <dbReference type="NCBI Taxonomy" id="2910770"/>
    <lineage>
        <taxon>Bacteria</taxon>
        <taxon>Bacillati</taxon>
        <taxon>Actinomycetota</taxon>
        <taxon>Actinomycetes</taxon>
        <taxon>Micrococcales</taxon>
        <taxon>Dermabacteraceae</taxon>
        <taxon>Brachybacterium</taxon>
    </lineage>
</organism>
<dbReference type="Proteomes" id="UP001203761">
    <property type="component" value="Unassembled WGS sequence"/>
</dbReference>
<keyword evidence="3" id="KW-1185">Reference proteome</keyword>
<sequence length="259" mass="28118">MAFSELSRPWRSAPHSNPAGGLLLCHGFTGSPQSLRPWAEHHAAAGWDVELPLLPGHALTWQEMARTDERDWYGEVRAAALALLERHERISLGGLSMGGALALRLAQDPGIAPRLDAVVLVNAVARPEHVWRVAPLLAPVLGSLPGIASDIRREGAAEEGYDRTPLRAVGAMRRLVSAVRRDLPRVTAPVLIAVSPQDHTVPPRSSDLIAARVRGPVERLALPDSYHVATLDHDAERLFAASSDFLLRRRAAGTDRPRP</sequence>
<dbReference type="GO" id="GO:0016787">
    <property type="term" value="F:hydrolase activity"/>
    <property type="evidence" value="ECO:0007669"/>
    <property type="project" value="UniProtKB-KW"/>
</dbReference>
<dbReference type="PANTHER" id="PTHR43194">
    <property type="entry name" value="HYDROLASE ALPHA/BETA FOLD FAMILY"/>
    <property type="match status" value="1"/>
</dbReference>
<dbReference type="SUPFAM" id="SSF53474">
    <property type="entry name" value="alpha/beta-Hydrolases"/>
    <property type="match status" value="1"/>
</dbReference>
<evidence type="ECO:0000313" key="3">
    <source>
        <dbReference type="Proteomes" id="UP001203761"/>
    </source>
</evidence>
<keyword evidence="2" id="KW-0378">Hydrolase</keyword>
<dbReference type="InterPro" id="IPR012354">
    <property type="entry name" value="Esterase_lipase"/>
</dbReference>
<name>A0ABT0R0N2_9MICO</name>
<comment type="caution">
    <text evidence="2">The sequence shown here is derived from an EMBL/GenBank/DDBJ whole genome shotgun (WGS) entry which is preliminary data.</text>
</comment>
<dbReference type="RefSeq" id="WP_249737547.1">
    <property type="nucleotide sequence ID" value="NZ_JAKNCJ010000003.1"/>
</dbReference>
<dbReference type="InterPro" id="IPR000073">
    <property type="entry name" value="AB_hydrolase_1"/>
</dbReference>
<dbReference type="Pfam" id="PF12697">
    <property type="entry name" value="Abhydrolase_6"/>
    <property type="match status" value="1"/>
</dbReference>
<evidence type="ECO:0000313" key="2">
    <source>
        <dbReference type="EMBL" id="MCL6423472.1"/>
    </source>
</evidence>
<dbReference type="Gene3D" id="3.40.50.1820">
    <property type="entry name" value="alpha/beta hydrolase"/>
    <property type="match status" value="1"/>
</dbReference>
<protein>
    <submittedName>
        <fullName evidence="2">Alpha/beta fold hydrolase</fullName>
    </submittedName>
</protein>
<proteinExistence type="predicted"/>
<reference evidence="2" key="1">
    <citation type="submission" date="2022-02" db="EMBL/GenBank/DDBJ databases">
        <authorList>
            <person name="Lee M."/>
            <person name="Kim S.-J."/>
            <person name="Jung M.-Y."/>
        </authorList>
    </citation>
    <scope>NUCLEOTIDE SEQUENCE</scope>
    <source>
        <strain evidence="2">JHP9</strain>
    </source>
</reference>
<evidence type="ECO:0000259" key="1">
    <source>
        <dbReference type="Pfam" id="PF12697"/>
    </source>
</evidence>
<dbReference type="InterPro" id="IPR050228">
    <property type="entry name" value="Carboxylesterase_BioH"/>
</dbReference>
<dbReference type="PANTHER" id="PTHR43194:SF2">
    <property type="entry name" value="PEROXISOMAL MEMBRANE PROTEIN LPX1"/>
    <property type="match status" value="1"/>
</dbReference>
<dbReference type="EMBL" id="JAKNCJ010000003">
    <property type="protein sequence ID" value="MCL6423472.1"/>
    <property type="molecule type" value="Genomic_DNA"/>
</dbReference>
<accession>A0ABT0R0N2</accession>
<dbReference type="PIRSF" id="PIRSF017388">
    <property type="entry name" value="Esterase_lipase"/>
    <property type="match status" value="1"/>
</dbReference>
<gene>
    <name evidence="2" type="ORF">Bequi_08735</name>
</gene>